<keyword evidence="1" id="KW-0472">Membrane</keyword>
<reference evidence="3" key="1">
    <citation type="submission" date="2022-11" db="UniProtKB">
        <authorList>
            <consortium name="WormBaseParasite"/>
        </authorList>
    </citation>
    <scope>IDENTIFICATION</scope>
</reference>
<keyword evidence="1" id="KW-0812">Transmembrane</keyword>
<dbReference type="AlphaFoldDB" id="A0A914VYA8"/>
<sequence length="114" mass="12478">MSLVKRRRSLGLHPMEKMAGGDRRSRCEDGLNRGCLSAVGVHRRAITSARLVGTGAAYPPTNSSASRFRIPLRRRLSVTIAIHVCLPLCFVCKFALLCLQVRSAALFPSSLSVR</sequence>
<proteinExistence type="predicted"/>
<accession>A0A914VYA8</accession>
<name>A0A914VYA8_9BILA</name>
<feature type="transmembrane region" description="Helical" evidence="1">
    <location>
        <begin position="76"/>
        <end position="96"/>
    </location>
</feature>
<keyword evidence="2" id="KW-1185">Reference proteome</keyword>
<dbReference type="WBParaSite" id="PSAMB.scaffold2642size22054.g18620.t1">
    <property type="protein sequence ID" value="PSAMB.scaffold2642size22054.g18620.t1"/>
    <property type="gene ID" value="PSAMB.scaffold2642size22054.g18620"/>
</dbReference>
<dbReference type="Proteomes" id="UP000887566">
    <property type="component" value="Unplaced"/>
</dbReference>
<evidence type="ECO:0000256" key="1">
    <source>
        <dbReference type="SAM" id="Phobius"/>
    </source>
</evidence>
<protein>
    <submittedName>
        <fullName evidence="3">Uncharacterized protein</fullName>
    </submittedName>
</protein>
<keyword evidence="1" id="KW-1133">Transmembrane helix</keyword>
<organism evidence="2 3">
    <name type="scientific">Plectus sambesii</name>
    <dbReference type="NCBI Taxonomy" id="2011161"/>
    <lineage>
        <taxon>Eukaryota</taxon>
        <taxon>Metazoa</taxon>
        <taxon>Ecdysozoa</taxon>
        <taxon>Nematoda</taxon>
        <taxon>Chromadorea</taxon>
        <taxon>Plectida</taxon>
        <taxon>Plectina</taxon>
        <taxon>Plectoidea</taxon>
        <taxon>Plectidae</taxon>
        <taxon>Plectus</taxon>
    </lineage>
</organism>
<evidence type="ECO:0000313" key="2">
    <source>
        <dbReference type="Proteomes" id="UP000887566"/>
    </source>
</evidence>
<evidence type="ECO:0000313" key="3">
    <source>
        <dbReference type="WBParaSite" id="PSAMB.scaffold2642size22054.g18620.t1"/>
    </source>
</evidence>